<evidence type="ECO:0008006" key="4">
    <source>
        <dbReference type="Google" id="ProtNLM"/>
    </source>
</evidence>
<comment type="caution">
    <text evidence="2">The sequence shown here is derived from an EMBL/GenBank/DDBJ whole genome shotgun (WGS) entry which is preliminary data.</text>
</comment>
<evidence type="ECO:0000256" key="1">
    <source>
        <dbReference type="SAM" id="MobiDB-lite"/>
    </source>
</evidence>
<proteinExistence type="predicted"/>
<gene>
    <name evidence="2" type="ORF">HB13667_25705</name>
</gene>
<organism evidence="2 3">
    <name type="scientific">Pseudomonas putida</name>
    <name type="common">Arthrobacter siderocapsulatus</name>
    <dbReference type="NCBI Taxonomy" id="303"/>
    <lineage>
        <taxon>Bacteria</taxon>
        <taxon>Pseudomonadati</taxon>
        <taxon>Pseudomonadota</taxon>
        <taxon>Gammaproteobacteria</taxon>
        <taxon>Pseudomonadales</taxon>
        <taxon>Pseudomonadaceae</taxon>
        <taxon>Pseudomonas</taxon>
    </lineage>
</organism>
<accession>A0A0N8HDQ0</accession>
<dbReference type="RefSeq" id="WP_054573658.1">
    <property type="nucleotide sequence ID" value="NZ_LKKS01000133.1"/>
</dbReference>
<feature type="region of interest" description="Disordered" evidence="1">
    <location>
        <begin position="1"/>
        <end position="21"/>
    </location>
</feature>
<protein>
    <recommendedName>
        <fullName evidence="4">Copper resistance B</fullName>
    </recommendedName>
</protein>
<evidence type="ECO:0000313" key="2">
    <source>
        <dbReference type="EMBL" id="KPM59188.1"/>
    </source>
</evidence>
<evidence type="ECO:0000313" key="3">
    <source>
        <dbReference type="Proteomes" id="UP000050437"/>
    </source>
</evidence>
<feature type="compositionally biased region" description="Basic and acidic residues" evidence="1">
    <location>
        <begin position="1"/>
        <end position="11"/>
    </location>
</feature>
<name>A0A0N8HDQ0_PSEPU</name>
<dbReference type="Proteomes" id="UP000050437">
    <property type="component" value="Unassembled WGS sequence"/>
</dbReference>
<reference evidence="2 3" key="1">
    <citation type="submission" date="2015-10" db="EMBL/GenBank/DDBJ databases">
        <title>Pseudomonas putida clinical strains.</title>
        <authorList>
            <person name="Molina L."/>
            <person name="Udaondo Z."/>
        </authorList>
    </citation>
    <scope>NUCLEOTIDE SEQUENCE [LARGE SCALE GENOMIC DNA]</scope>
    <source>
        <strain evidence="2 3">HB13667</strain>
    </source>
</reference>
<feature type="region of interest" description="Disordered" evidence="1">
    <location>
        <begin position="52"/>
        <end position="76"/>
    </location>
</feature>
<dbReference type="AlphaFoldDB" id="A0A0N8HDQ0"/>
<feature type="compositionally biased region" description="Basic and acidic residues" evidence="1">
    <location>
        <begin position="52"/>
        <end position="62"/>
    </location>
</feature>
<dbReference type="EMBL" id="LKKS01000133">
    <property type="protein sequence ID" value="KPM59188.1"/>
    <property type="molecule type" value="Genomic_DNA"/>
</dbReference>
<sequence length="76" mass="8381">MPHVSQRDDRPASGTSTWQVDWLPGNAGEGQQAALRLKAACAMLLANRWIPDRPWGRNDTGREQATGLVAGIRPRF</sequence>